<reference evidence="1 2" key="1">
    <citation type="submission" date="2018-08" db="EMBL/GenBank/DDBJ databases">
        <title>Genomic Encyclopedia of Archaeal and Bacterial Type Strains, Phase II (KMG-II): from individual species to whole genera.</title>
        <authorList>
            <person name="Goeker M."/>
        </authorList>
    </citation>
    <scope>NUCLEOTIDE SEQUENCE [LARGE SCALE GENOMIC DNA]</scope>
    <source>
        <strain evidence="1 2">DSM 2261</strain>
    </source>
</reference>
<dbReference type="Proteomes" id="UP000256345">
    <property type="component" value="Unassembled WGS sequence"/>
</dbReference>
<organism evidence="1 2">
    <name type="scientific">Archangium gephyra</name>
    <dbReference type="NCBI Taxonomy" id="48"/>
    <lineage>
        <taxon>Bacteria</taxon>
        <taxon>Pseudomonadati</taxon>
        <taxon>Myxococcota</taxon>
        <taxon>Myxococcia</taxon>
        <taxon>Myxococcales</taxon>
        <taxon>Cystobacterineae</taxon>
        <taxon>Archangiaceae</taxon>
        <taxon>Archangium</taxon>
    </lineage>
</organism>
<dbReference type="InterPro" id="IPR025113">
    <property type="entry name" value="TRL-like"/>
</dbReference>
<accession>A0ABX9K6R7</accession>
<evidence type="ECO:0000313" key="2">
    <source>
        <dbReference type="Proteomes" id="UP000256345"/>
    </source>
</evidence>
<keyword evidence="2" id="KW-1185">Reference proteome</keyword>
<sequence length="126" mass="13533">MPCRFTPRQFKRGNMHLLRKLSTVAVLCVATTGLSGCAGIAFPGAIGFSSLYTNTTGSNFVNEQTKLGSKTGEGCVTSILGLITTGDAGVHETARKANITRVSHIDYRFENILGFYAKYCAIVYGE</sequence>
<comment type="caution">
    <text evidence="1">The sequence shown here is derived from an EMBL/GenBank/DDBJ whole genome shotgun (WGS) entry which is preliminary data.</text>
</comment>
<dbReference type="EMBL" id="QUMU01000003">
    <property type="protein sequence ID" value="REG34573.1"/>
    <property type="molecule type" value="Genomic_DNA"/>
</dbReference>
<name>A0ABX9K6R7_9BACT</name>
<dbReference type="Pfam" id="PF13146">
    <property type="entry name" value="TRL"/>
    <property type="match status" value="1"/>
</dbReference>
<evidence type="ECO:0000313" key="1">
    <source>
        <dbReference type="EMBL" id="REG34573.1"/>
    </source>
</evidence>
<dbReference type="RefSeq" id="WP_211276502.1">
    <property type="nucleotide sequence ID" value="NZ_CP011509.1"/>
</dbReference>
<gene>
    <name evidence="1" type="ORF">ATI61_103479</name>
</gene>
<protein>
    <submittedName>
        <fullName evidence="1">TRL (tRNA-associated locus)-like protein</fullName>
    </submittedName>
</protein>
<proteinExistence type="predicted"/>